<evidence type="ECO:0000313" key="2">
    <source>
        <dbReference type="Proteomes" id="UP001207468"/>
    </source>
</evidence>
<name>A0ACC0UMM0_9AGAM</name>
<protein>
    <submittedName>
        <fullName evidence="1">Uncharacterized protein</fullName>
    </submittedName>
</protein>
<evidence type="ECO:0000313" key="1">
    <source>
        <dbReference type="EMBL" id="KAI9512752.1"/>
    </source>
</evidence>
<organism evidence="1 2">
    <name type="scientific">Russula earlei</name>
    <dbReference type="NCBI Taxonomy" id="71964"/>
    <lineage>
        <taxon>Eukaryota</taxon>
        <taxon>Fungi</taxon>
        <taxon>Dikarya</taxon>
        <taxon>Basidiomycota</taxon>
        <taxon>Agaricomycotina</taxon>
        <taxon>Agaricomycetes</taxon>
        <taxon>Russulales</taxon>
        <taxon>Russulaceae</taxon>
        <taxon>Russula</taxon>
    </lineage>
</organism>
<proteinExistence type="predicted"/>
<sequence length="190" mass="20864">MNLTKHAWEPPRREMPELAELVALRSLSLLYHHLPLSRCRSLTQISMAVITLCPSFVFRIPYFFFPVDLYGTEDLSLDPTTENAHVEPQKNSFSPEHDSPNPAAEPAAKGVTVAPTRTPAAASPTPIASWTEPPSSAAERPAPPPVINAPQQIPTYQESNTDDRGPGRSSYHGVAVEERSVRPSEMKDEG</sequence>
<dbReference type="EMBL" id="JAGFNK010000006">
    <property type="protein sequence ID" value="KAI9512752.1"/>
    <property type="molecule type" value="Genomic_DNA"/>
</dbReference>
<gene>
    <name evidence="1" type="ORF">F5148DRAFT_733023</name>
</gene>
<reference evidence="1" key="1">
    <citation type="submission" date="2021-03" db="EMBL/GenBank/DDBJ databases">
        <title>Evolutionary priming and transition to the ectomycorrhizal habit in an iconic lineage of mushroom-forming fungi: is preadaptation a requirement?</title>
        <authorList>
            <consortium name="DOE Joint Genome Institute"/>
            <person name="Looney B.P."/>
            <person name="Miyauchi S."/>
            <person name="Morin E."/>
            <person name="Drula E."/>
            <person name="Courty P.E."/>
            <person name="Chicoki N."/>
            <person name="Fauchery L."/>
            <person name="Kohler A."/>
            <person name="Kuo A."/>
            <person name="LaButti K."/>
            <person name="Pangilinan J."/>
            <person name="Lipzen A."/>
            <person name="Riley R."/>
            <person name="Andreopoulos W."/>
            <person name="He G."/>
            <person name="Johnson J."/>
            <person name="Barry K.W."/>
            <person name="Grigoriev I.V."/>
            <person name="Nagy L."/>
            <person name="Hibbett D."/>
            <person name="Henrissat B."/>
            <person name="Matheny P.B."/>
            <person name="Labbe J."/>
            <person name="Martin A.F."/>
        </authorList>
    </citation>
    <scope>NUCLEOTIDE SEQUENCE</scope>
    <source>
        <strain evidence="1">BPL698</strain>
    </source>
</reference>
<comment type="caution">
    <text evidence="1">The sequence shown here is derived from an EMBL/GenBank/DDBJ whole genome shotgun (WGS) entry which is preliminary data.</text>
</comment>
<keyword evidence="2" id="KW-1185">Reference proteome</keyword>
<accession>A0ACC0UMM0</accession>
<dbReference type="Proteomes" id="UP001207468">
    <property type="component" value="Unassembled WGS sequence"/>
</dbReference>